<protein>
    <recommendedName>
        <fullName evidence="3">RNA-binding protein KhpA</fullName>
    </recommendedName>
    <alternativeName>
        <fullName evidence="3">KH-domain protein A</fullName>
    </alternativeName>
</protein>
<reference evidence="4 5" key="1">
    <citation type="journal article" date="2015" name="Int. J. Syst. Evol. Microbiol.">
        <title>Sporolactobacillus shoreae sp. nov. and Sporolactobacillus spathodeae sp. nov., two spore-forming lactic acid bacteria isolated from tree barks in Thailand.</title>
        <authorList>
            <person name="Thamacharoensuk T."/>
            <person name="Kitahara M."/>
            <person name="Ohkuma M."/>
            <person name="Thongchul N."/>
            <person name="Tanasupawat S."/>
        </authorList>
    </citation>
    <scope>NUCLEOTIDE SEQUENCE [LARGE SCALE GENOMIC DNA]</scope>
    <source>
        <strain evidence="4 5">BK92</strain>
    </source>
</reference>
<comment type="subcellular location">
    <subcellularLocation>
        <location evidence="3">Cytoplasm</location>
    </subcellularLocation>
</comment>
<dbReference type="Pfam" id="PF13083">
    <property type="entry name" value="KH_KhpA-B"/>
    <property type="match status" value="1"/>
</dbReference>
<evidence type="ECO:0000256" key="3">
    <source>
        <dbReference type="HAMAP-Rule" id="MF_00088"/>
    </source>
</evidence>
<keyword evidence="3" id="KW-0133">Cell shape</keyword>
<comment type="caution">
    <text evidence="4">The sequence shown here is derived from an EMBL/GenBank/DDBJ whole genome shotgun (WGS) entry which is preliminary data.</text>
</comment>
<keyword evidence="5" id="KW-1185">Reference proteome</keyword>
<dbReference type="HAMAP" id="MF_00088">
    <property type="entry name" value="KhpA"/>
    <property type="match status" value="1"/>
</dbReference>
<evidence type="ECO:0000256" key="2">
    <source>
        <dbReference type="ARBA" id="ARBA00022884"/>
    </source>
</evidence>
<dbReference type="CDD" id="cd22533">
    <property type="entry name" value="KH-II_YlqC-like"/>
    <property type="match status" value="1"/>
</dbReference>
<organism evidence="4 5">
    <name type="scientific">Sporolactobacillus shoreae</name>
    <dbReference type="NCBI Taxonomy" id="1465501"/>
    <lineage>
        <taxon>Bacteria</taxon>
        <taxon>Bacillati</taxon>
        <taxon>Bacillota</taxon>
        <taxon>Bacilli</taxon>
        <taxon>Bacillales</taxon>
        <taxon>Sporolactobacillaceae</taxon>
        <taxon>Sporolactobacillus</taxon>
    </lineage>
</organism>
<dbReference type="OrthoDB" id="9812389at2"/>
<dbReference type="GO" id="GO:0071555">
    <property type="term" value="P:cell wall organization"/>
    <property type="evidence" value="ECO:0007669"/>
    <property type="project" value="UniProtKB-KW"/>
</dbReference>
<dbReference type="GO" id="GO:0003723">
    <property type="term" value="F:RNA binding"/>
    <property type="evidence" value="ECO:0007669"/>
    <property type="project" value="UniProtKB-UniRule"/>
</dbReference>
<keyword evidence="3" id="KW-0143">Chaperone</keyword>
<sequence length="76" mass="8339">MEELIKALVVPLIENPEQIQILKQEDSGCITYILTVAKQDMGKVIGRNGQVVSAIRTVISSAASAEGKNIRFLIRE</sequence>
<dbReference type="PANTHER" id="PTHR34654:SF1">
    <property type="entry name" value="RNA-BINDING PROTEIN KHPA"/>
    <property type="match status" value="1"/>
</dbReference>
<comment type="subunit">
    <text evidence="3">Forms a complex with KhpB.</text>
</comment>
<comment type="function">
    <text evidence="3">A probable RNA chaperone. Forms a complex with KhpB which binds to cellular RNA and controls its expression. Plays a role in peptidoglycan (PG) homeostasis and cell length regulation.</text>
</comment>
<dbReference type="InterPro" id="IPR020627">
    <property type="entry name" value="KhpA"/>
</dbReference>
<keyword evidence="3" id="KW-0961">Cell wall biogenesis/degradation</keyword>
<name>A0A4Z0GSN7_9BACL</name>
<dbReference type="GO" id="GO:0008360">
    <property type="term" value="P:regulation of cell shape"/>
    <property type="evidence" value="ECO:0007669"/>
    <property type="project" value="UniProtKB-KW"/>
</dbReference>
<keyword evidence="2 3" id="KW-0694">RNA-binding</keyword>
<proteinExistence type="inferred from homology"/>
<evidence type="ECO:0000256" key="1">
    <source>
        <dbReference type="ARBA" id="ARBA00022490"/>
    </source>
</evidence>
<evidence type="ECO:0000313" key="5">
    <source>
        <dbReference type="Proteomes" id="UP000298347"/>
    </source>
</evidence>
<dbReference type="SUPFAM" id="SSF54814">
    <property type="entry name" value="Prokaryotic type KH domain (KH-domain type II)"/>
    <property type="match status" value="1"/>
</dbReference>
<dbReference type="InterPro" id="IPR015946">
    <property type="entry name" value="KH_dom-like_a/b"/>
</dbReference>
<dbReference type="PANTHER" id="PTHR34654">
    <property type="entry name" value="UPF0109 PROTEIN SCO5592"/>
    <property type="match status" value="1"/>
</dbReference>
<dbReference type="RefSeq" id="WP_135346905.1">
    <property type="nucleotide sequence ID" value="NZ_SRJD01000001.1"/>
</dbReference>
<evidence type="ECO:0000313" key="4">
    <source>
        <dbReference type="EMBL" id="TGB00259.1"/>
    </source>
</evidence>
<dbReference type="GO" id="GO:0009252">
    <property type="term" value="P:peptidoglycan biosynthetic process"/>
    <property type="evidence" value="ECO:0007669"/>
    <property type="project" value="UniProtKB-UniRule"/>
</dbReference>
<dbReference type="AlphaFoldDB" id="A0A4Z0GSN7"/>
<dbReference type="GO" id="GO:0005737">
    <property type="term" value="C:cytoplasm"/>
    <property type="evidence" value="ECO:0007669"/>
    <property type="project" value="UniProtKB-SubCell"/>
</dbReference>
<dbReference type="EMBL" id="SRJD01000001">
    <property type="protein sequence ID" value="TGB00259.1"/>
    <property type="molecule type" value="Genomic_DNA"/>
</dbReference>
<dbReference type="Proteomes" id="UP000298347">
    <property type="component" value="Unassembled WGS sequence"/>
</dbReference>
<comment type="similarity">
    <text evidence="3">Belongs to the KhpA RNA-binding protein family.</text>
</comment>
<dbReference type="InterPro" id="IPR009019">
    <property type="entry name" value="KH_sf_prok-type"/>
</dbReference>
<dbReference type="Gene3D" id="3.30.300.20">
    <property type="match status" value="1"/>
</dbReference>
<keyword evidence="1 3" id="KW-0963">Cytoplasm</keyword>
<gene>
    <name evidence="3" type="primary">khpA</name>
    <name evidence="4" type="ORF">E4665_00885</name>
</gene>
<accession>A0A4Z0GSN7</accession>